<dbReference type="Proteomes" id="UP000327108">
    <property type="component" value="Unassembled WGS sequence"/>
</dbReference>
<gene>
    <name evidence="2" type="ORF">F3W84_05450</name>
</gene>
<evidence type="ECO:0000313" key="2">
    <source>
        <dbReference type="EMBL" id="KAA9369583.1"/>
    </source>
</evidence>
<comment type="caution">
    <text evidence="2">The sequence shown here is derived from an EMBL/GenBank/DDBJ whole genome shotgun (WGS) entry which is preliminary data.</text>
</comment>
<name>A0A5N1K0G9_9HYPH</name>
<keyword evidence="3" id="KW-1185">Reference proteome</keyword>
<protein>
    <recommendedName>
        <fullName evidence="1">Alpha-glutamyl/putrescinyl thymine pyrophosphorylase clade 3 domain-containing protein</fullName>
    </recommendedName>
</protein>
<dbReference type="InterPro" id="IPR041271">
    <property type="entry name" value="AGPT-Pplase3"/>
</dbReference>
<organism evidence="2 3">
    <name type="scientific">Ochrobactrum quorumnocens</name>
    <dbReference type="NCBI Taxonomy" id="271865"/>
    <lineage>
        <taxon>Bacteria</taxon>
        <taxon>Pseudomonadati</taxon>
        <taxon>Pseudomonadota</taxon>
        <taxon>Alphaproteobacteria</taxon>
        <taxon>Hyphomicrobiales</taxon>
        <taxon>Brucellaceae</taxon>
        <taxon>Brucella/Ochrobactrum group</taxon>
        <taxon>Ochrobactrum</taxon>
    </lineage>
</organism>
<dbReference type="EMBL" id="VYXQ01000004">
    <property type="protein sequence ID" value="KAA9369583.1"/>
    <property type="molecule type" value="Genomic_DNA"/>
</dbReference>
<reference evidence="2 3" key="1">
    <citation type="submission" date="2019-09" db="EMBL/GenBank/DDBJ databases">
        <title>Biological control of the noxious weed angled onion (Allium triquetrum) thwarted by endophytic bacteria in Victoria, Australia.</title>
        <authorList>
            <person name="Tehranchian P."/>
            <person name="Adair R.J."/>
            <person name="Van T.H."/>
            <person name="Morrison P.D."/>
            <person name="Williams H."/>
            <person name="Lawrie A.C."/>
        </authorList>
    </citation>
    <scope>NUCLEOTIDE SEQUENCE [LARGE SCALE GENOMIC DNA]</scope>
    <source>
        <strain evidence="2 3">RPTAtOch1</strain>
    </source>
</reference>
<accession>A0A5N1K0G9</accession>
<proteinExistence type="predicted"/>
<sequence length="306" mass="34471">MKWPNWNKEKVAISNALVHHSQTTRPLLGIANNAALEALSMQFIASIRREEYYRVVQLKVISPTRADPNSPLFDAERAVAYHIQNGNTEEACWLIFLMTHFARPVDTGWLRLKDVYGGLGHQLWTWQIVRANPAVFIGWLNSNWTTIRGKFGNHRKYESLRPSSNRSFDKVLDSYLQMIGNSHIVFFASAVQSAGNNPETIFEELYKTVGKVFTFGRLAKFDYLALIGRYSIAPIKPGSAYLVGATGPATGAKLLFDGNVISTTPTKTLQNWLTDLDKDLSVGMQVMEDAICNWQKSPLNFVHFKG</sequence>
<feature type="domain" description="Alpha-glutamyl/putrescinyl thymine pyrophosphorylase clade 3" evidence="1">
    <location>
        <begin position="35"/>
        <end position="306"/>
    </location>
</feature>
<dbReference type="Pfam" id="PF18746">
    <property type="entry name" value="aGPT-Pplase3"/>
    <property type="match status" value="1"/>
</dbReference>
<dbReference type="AlphaFoldDB" id="A0A5N1K0G9"/>
<dbReference type="RefSeq" id="WP_151091972.1">
    <property type="nucleotide sequence ID" value="NZ_VYXQ01000004.1"/>
</dbReference>
<evidence type="ECO:0000313" key="3">
    <source>
        <dbReference type="Proteomes" id="UP000327108"/>
    </source>
</evidence>
<evidence type="ECO:0000259" key="1">
    <source>
        <dbReference type="Pfam" id="PF18746"/>
    </source>
</evidence>